<reference evidence="1 2" key="1">
    <citation type="submission" date="2019-05" db="EMBL/GenBank/DDBJ databases">
        <title>Another draft genome of Portunus trituberculatus and its Hox gene families provides insights of decapod evolution.</title>
        <authorList>
            <person name="Jeong J.-H."/>
            <person name="Song I."/>
            <person name="Kim S."/>
            <person name="Choi T."/>
            <person name="Kim D."/>
            <person name="Ryu S."/>
            <person name="Kim W."/>
        </authorList>
    </citation>
    <scope>NUCLEOTIDE SEQUENCE [LARGE SCALE GENOMIC DNA]</scope>
    <source>
        <tissue evidence="1">Muscle</tissue>
    </source>
</reference>
<dbReference type="Proteomes" id="UP000324222">
    <property type="component" value="Unassembled WGS sequence"/>
</dbReference>
<organism evidence="1 2">
    <name type="scientific">Portunus trituberculatus</name>
    <name type="common">Swimming crab</name>
    <name type="synonym">Neptunus trituberculatus</name>
    <dbReference type="NCBI Taxonomy" id="210409"/>
    <lineage>
        <taxon>Eukaryota</taxon>
        <taxon>Metazoa</taxon>
        <taxon>Ecdysozoa</taxon>
        <taxon>Arthropoda</taxon>
        <taxon>Crustacea</taxon>
        <taxon>Multicrustacea</taxon>
        <taxon>Malacostraca</taxon>
        <taxon>Eumalacostraca</taxon>
        <taxon>Eucarida</taxon>
        <taxon>Decapoda</taxon>
        <taxon>Pleocyemata</taxon>
        <taxon>Brachyura</taxon>
        <taxon>Eubrachyura</taxon>
        <taxon>Portunoidea</taxon>
        <taxon>Portunidae</taxon>
        <taxon>Portuninae</taxon>
        <taxon>Portunus</taxon>
    </lineage>
</organism>
<protein>
    <submittedName>
        <fullName evidence="1">Uncharacterized protein</fullName>
    </submittedName>
</protein>
<proteinExistence type="predicted"/>
<gene>
    <name evidence="1" type="ORF">E2C01_033973</name>
</gene>
<evidence type="ECO:0000313" key="1">
    <source>
        <dbReference type="EMBL" id="MPC40416.1"/>
    </source>
</evidence>
<name>A0A5B7F4V8_PORTR</name>
<dbReference type="AlphaFoldDB" id="A0A5B7F4V8"/>
<dbReference type="EMBL" id="VSRR010004682">
    <property type="protein sequence ID" value="MPC40416.1"/>
    <property type="molecule type" value="Genomic_DNA"/>
</dbReference>
<comment type="caution">
    <text evidence="1">The sequence shown here is derived from an EMBL/GenBank/DDBJ whole genome shotgun (WGS) entry which is preliminary data.</text>
</comment>
<keyword evidence="2" id="KW-1185">Reference proteome</keyword>
<accession>A0A5B7F4V8</accession>
<sequence>MIHENISLDYVVWGIFSPNVNTVLSREFPKFDHSFDARPSSSALELTRSSWFTFDSSINRYFPAAICAPPHHLLIPNSG</sequence>
<evidence type="ECO:0000313" key="2">
    <source>
        <dbReference type="Proteomes" id="UP000324222"/>
    </source>
</evidence>